<dbReference type="RefSeq" id="WP_346750392.1">
    <property type="nucleotide sequence ID" value="NZ_JAUJEA010000001.1"/>
</dbReference>
<gene>
    <name evidence="1" type="ORF">QQ008_03320</name>
</gene>
<name>A0ABT8KI21_9BACT</name>
<keyword evidence="2" id="KW-1185">Reference proteome</keyword>
<sequence length="68" mass="7656">MTIETAIEELQSWLDIKYIEGIAQGQENDESCITVFISNSQIRDVLPSNYKGFRIVVEETGTFNSLGL</sequence>
<dbReference type="Proteomes" id="UP001172082">
    <property type="component" value="Unassembled WGS sequence"/>
</dbReference>
<evidence type="ECO:0000313" key="1">
    <source>
        <dbReference type="EMBL" id="MDN5200367.1"/>
    </source>
</evidence>
<comment type="caution">
    <text evidence="1">The sequence shown here is derived from an EMBL/GenBank/DDBJ whole genome shotgun (WGS) entry which is preliminary data.</text>
</comment>
<evidence type="ECO:0000313" key="2">
    <source>
        <dbReference type="Proteomes" id="UP001172082"/>
    </source>
</evidence>
<proteinExistence type="predicted"/>
<protein>
    <submittedName>
        <fullName evidence="1">Uncharacterized protein</fullName>
    </submittedName>
</protein>
<organism evidence="1 2">
    <name type="scientific">Splendidivirga corallicola</name>
    <dbReference type="NCBI Taxonomy" id="3051826"/>
    <lineage>
        <taxon>Bacteria</taxon>
        <taxon>Pseudomonadati</taxon>
        <taxon>Bacteroidota</taxon>
        <taxon>Cytophagia</taxon>
        <taxon>Cytophagales</taxon>
        <taxon>Splendidivirgaceae</taxon>
        <taxon>Splendidivirga</taxon>
    </lineage>
</organism>
<accession>A0ABT8KI21</accession>
<dbReference type="EMBL" id="JAUJEA010000001">
    <property type="protein sequence ID" value="MDN5200367.1"/>
    <property type="molecule type" value="Genomic_DNA"/>
</dbReference>
<reference evidence="1" key="1">
    <citation type="submission" date="2023-06" db="EMBL/GenBank/DDBJ databases">
        <title>Genomic of Parafulvivirga corallium.</title>
        <authorList>
            <person name="Wang G."/>
        </authorList>
    </citation>
    <scope>NUCLEOTIDE SEQUENCE</scope>
    <source>
        <strain evidence="1">BMA10</strain>
    </source>
</reference>